<protein>
    <recommendedName>
        <fullName evidence="1">Ribosome biogenesis protein BMS1/TSR1 C-terminal domain-containing protein</fullName>
    </recommendedName>
</protein>
<dbReference type="GO" id="GO:0000479">
    <property type="term" value="P:endonucleolytic cleavage of tricistronic rRNA transcript (SSU-rRNA, 5.8S rRNA, LSU-rRNA)"/>
    <property type="evidence" value="ECO:0007669"/>
    <property type="project" value="TreeGrafter"/>
</dbReference>
<organism evidence="2 3">
    <name type="scientific">Papaver nudicaule</name>
    <name type="common">Iceland poppy</name>
    <dbReference type="NCBI Taxonomy" id="74823"/>
    <lineage>
        <taxon>Eukaryota</taxon>
        <taxon>Viridiplantae</taxon>
        <taxon>Streptophyta</taxon>
        <taxon>Embryophyta</taxon>
        <taxon>Tracheophyta</taxon>
        <taxon>Spermatophyta</taxon>
        <taxon>Magnoliopsida</taxon>
        <taxon>Ranunculales</taxon>
        <taxon>Papaveraceae</taxon>
        <taxon>Papaveroideae</taxon>
        <taxon>Papaver</taxon>
    </lineage>
</organism>
<evidence type="ECO:0000313" key="2">
    <source>
        <dbReference type="EMBL" id="MCL7021489.1"/>
    </source>
</evidence>
<sequence>MDNLNDLDEVTRLEIEGFKAGTYLKLEVRNVPFEITKNIDPYSPILVGGIGFEEENVGFMQARLKKHSWHKKSLKTRDPLIVSVGWRRYQTRPIYAQEVGDNRLRPIHCTPEHEDCLEMFWGPLAPPNTGVVAIHNLAGRKV</sequence>
<dbReference type="GO" id="GO:0030686">
    <property type="term" value="C:90S preribosome"/>
    <property type="evidence" value="ECO:0007669"/>
    <property type="project" value="TreeGrafter"/>
</dbReference>
<comment type="caution">
    <text evidence="2">The sequence shown here is derived from an EMBL/GenBank/DDBJ whole genome shotgun (WGS) entry which is preliminary data.</text>
</comment>
<proteinExistence type="predicted"/>
<dbReference type="GO" id="GO:0005525">
    <property type="term" value="F:GTP binding"/>
    <property type="evidence" value="ECO:0007669"/>
    <property type="project" value="TreeGrafter"/>
</dbReference>
<accession>A0AA41RJZ2</accession>
<dbReference type="GO" id="GO:0034511">
    <property type="term" value="F:U3 snoRNA binding"/>
    <property type="evidence" value="ECO:0007669"/>
    <property type="project" value="TreeGrafter"/>
</dbReference>
<keyword evidence="3" id="KW-1185">Reference proteome</keyword>
<dbReference type="SMART" id="SM01362">
    <property type="entry name" value="DUF663"/>
    <property type="match status" value="1"/>
</dbReference>
<gene>
    <name evidence="2" type="ORF">MKW94_023954</name>
</gene>
<dbReference type="PANTHER" id="PTHR12858:SF2">
    <property type="entry name" value="RIBOSOME BIOGENESIS PROTEIN BMS1 HOMOLOG"/>
    <property type="match status" value="1"/>
</dbReference>
<name>A0AA41RJZ2_PAPNU</name>
<evidence type="ECO:0000259" key="1">
    <source>
        <dbReference type="SMART" id="SM01362"/>
    </source>
</evidence>
<dbReference type="PANTHER" id="PTHR12858">
    <property type="entry name" value="RIBOSOME BIOGENESIS PROTEIN"/>
    <property type="match status" value="1"/>
</dbReference>
<evidence type="ECO:0000313" key="3">
    <source>
        <dbReference type="Proteomes" id="UP001177140"/>
    </source>
</evidence>
<dbReference type="InterPro" id="IPR039761">
    <property type="entry name" value="Bms1/Tsr1"/>
</dbReference>
<dbReference type="Pfam" id="PF04950">
    <property type="entry name" value="RIBIOP_C"/>
    <property type="match status" value="1"/>
</dbReference>
<dbReference type="Proteomes" id="UP001177140">
    <property type="component" value="Unassembled WGS sequence"/>
</dbReference>
<dbReference type="EMBL" id="JAJJMA010001384">
    <property type="protein sequence ID" value="MCL7021489.1"/>
    <property type="molecule type" value="Genomic_DNA"/>
</dbReference>
<dbReference type="InterPro" id="IPR007034">
    <property type="entry name" value="BMS1_TSR1_C"/>
</dbReference>
<reference evidence="2" key="1">
    <citation type="submission" date="2022-03" db="EMBL/GenBank/DDBJ databases">
        <title>A functionally conserved STORR gene fusion in Papaver species that diverged 16.8 million years ago.</title>
        <authorList>
            <person name="Catania T."/>
        </authorList>
    </citation>
    <scope>NUCLEOTIDE SEQUENCE</scope>
    <source>
        <strain evidence="2">S-191538</strain>
    </source>
</reference>
<feature type="domain" description="Ribosome biogenesis protein BMS1/TSR1 C-terminal" evidence="1">
    <location>
        <begin position="1"/>
        <end position="142"/>
    </location>
</feature>
<dbReference type="GO" id="GO:0003924">
    <property type="term" value="F:GTPase activity"/>
    <property type="evidence" value="ECO:0007669"/>
    <property type="project" value="TreeGrafter"/>
</dbReference>
<dbReference type="GO" id="GO:0000462">
    <property type="term" value="P:maturation of SSU-rRNA from tricistronic rRNA transcript (SSU-rRNA, 5.8S rRNA, LSU-rRNA)"/>
    <property type="evidence" value="ECO:0007669"/>
    <property type="project" value="TreeGrafter"/>
</dbReference>
<dbReference type="AlphaFoldDB" id="A0AA41RJZ2"/>